<comment type="caution">
    <text evidence="1">The sequence shown here is derived from an EMBL/GenBank/DDBJ whole genome shotgun (WGS) entry which is preliminary data.</text>
</comment>
<name>A0A0F9EC11_9ZZZZ</name>
<proteinExistence type="predicted"/>
<evidence type="ECO:0000313" key="1">
    <source>
        <dbReference type="EMBL" id="KKL21588.1"/>
    </source>
</evidence>
<protein>
    <submittedName>
        <fullName evidence="1">Uncharacterized protein</fullName>
    </submittedName>
</protein>
<reference evidence="1" key="1">
    <citation type="journal article" date="2015" name="Nature">
        <title>Complex archaea that bridge the gap between prokaryotes and eukaryotes.</title>
        <authorList>
            <person name="Spang A."/>
            <person name="Saw J.H."/>
            <person name="Jorgensen S.L."/>
            <person name="Zaremba-Niedzwiedzka K."/>
            <person name="Martijn J."/>
            <person name="Lind A.E."/>
            <person name="van Eijk R."/>
            <person name="Schleper C."/>
            <person name="Guy L."/>
            <person name="Ettema T.J."/>
        </authorList>
    </citation>
    <scope>NUCLEOTIDE SEQUENCE</scope>
</reference>
<dbReference type="AlphaFoldDB" id="A0A0F9EC11"/>
<accession>A0A0F9EC11</accession>
<organism evidence="1">
    <name type="scientific">marine sediment metagenome</name>
    <dbReference type="NCBI Taxonomy" id="412755"/>
    <lineage>
        <taxon>unclassified sequences</taxon>
        <taxon>metagenomes</taxon>
        <taxon>ecological metagenomes</taxon>
    </lineage>
</organism>
<dbReference type="EMBL" id="LAZR01037672">
    <property type="protein sequence ID" value="KKL21588.1"/>
    <property type="molecule type" value="Genomic_DNA"/>
</dbReference>
<sequence>MNSQMLGDHKILHLSTKAMRDLYQGNYASDVINMQDWQDCIFIVNQTSGVGQAELSIKRADDVTPTTTAGAPTWRWRKSTASGDVWNAWTTVSSSSGFLTGITPDKVFELHIRGDEVGGSSDYKYIFLNADQVTDSEVDVDIIAILFNGRYMTDDTNRTALV</sequence>
<gene>
    <name evidence="1" type="ORF">LCGC14_2443950</name>
</gene>